<dbReference type="EC" id="2.3.1.20" evidence="5"/>
<evidence type="ECO:0000256" key="8">
    <source>
        <dbReference type="ARBA" id="ARBA00022692"/>
    </source>
</evidence>
<dbReference type="GO" id="GO:0004144">
    <property type="term" value="F:diacylglycerol O-acyltransferase activity"/>
    <property type="evidence" value="ECO:0007669"/>
    <property type="project" value="UniProtKB-EC"/>
</dbReference>
<keyword evidence="11" id="KW-1133">Transmembrane helix</keyword>
<evidence type="ECO:0000256" key="7">
    <source>
        <dbReference type="ARBA" id="ARBA00022679"/>
    </source>
</evidence>
<comment type="subcellular location">
    <subcellularLocation>
        <location evidence="1">Endoplasmic reticulum membrane</location>
        <topology evidence="1">Multi-pass membrane protein</topology>
    </subcellularLocation>
</comment>
<organism evidence="15">
    <name type="scientific">Oppiella nova</name>
    <dbReference type="NCBI Taxonomy" id="334625"/>
    <lineage>
        <taxon>Eukaryota</taxon>
        <taxon>Metazoa</taxon>
        <taxon>Ecdysozoa</taxon>
        <taxon>Arthropoda</taxon>
        <taxon>Chelicerata</taxon>
        <taxon>Arachnida</taxon>
        <taxon>Acari</taxon>
        <taxon>Acariformes</taxon>
        <taxon>Sarcoptiformes</taxon>
        <taxon>Oribatida</taxon>
        <taxon>Brachypylina</taxon>
        <taxon>Oppioidea</taxon>
        <taxon>Oppiidae</taxon>
        <taxon>Oppiella</taxon>
    </lineage>
</organism>
<dbReference type="PANTHER" id="PTHR12317">
    <property type="entry name" value="DIACYLGLYCEROL O-ACYLTRANSFERASE"/>
    <property type="match status" value="1"/>
</dbReference>
<dbReference type="InterPro" id="IPR007130">
    <property type="entry name" value="DAGAT"/>
</dbReference>
<keyword evidence="8" id="KW-0812">Transmembrane</keyword>
<keyword evidence="16" id="KW-1185">Reference proteome</keyword>
<evidence type="ECO:0000256" key="14">
    <source>
        <dbReference type="ARBA" id="ARBA00023315"/>
    </source>
</evidence>
<keyword evidence="7" id="KW-0808">Transferase</keyword>
<evidence type="ECO:0000256" key="12">
    <source>
        <dbReference type="ARBA" id="ARBA00023098"/>
    </source>
</evidence>
<dbReference type="OrthoDB" id="10008102at2759"/>
<keyword evidence="14" id="KW-0012">Acyltransferase</keyword>
<dbReference type="EMBL" id="OC934825">
    <property type="protein sequence ID" value="CAD7660358.1"/>
    <property type="molecule type" value="Genomic_DNA"/>
</dbReference>
<keyword evidence="9" id="KW-0319">Glycerol metabolism</keyword>
<evidence type="ECO:0000256" key="6">
    <source>
        <dbReference type="ARBA" id="ARBA00022516"/>
    </source>
</evidence>
<evidence type="ECO:0000256" key="4">
    <source>
        <dbReference type="ARBA" id="ARBA00005420"/>
    </source>
</evidence>
<dbReference type="GO" id="GO:0006071">
    <property type="term" value="P:glycerol metabolic process"/>
    <property type="evidence" value="ECO:0007669"/>
    <property type="project" value="UniProtKB-KW"/>
</dbReference>
<evidence type="ECO:0000256" key="9">
    <source>
        <dbReference type="ARBA" id="ARBA00022798"/>
    </source>
</evidence>
<dbReference type="Proteomes" id="UP000728032">
    <property type="component" value="Unassembled WGS sequence"/>
</dbReference>
<dbReference type="PANTHER" id="PTHR12317:SF0">
    <property type="entry name" value="ACYLTRANSFERASE"/>
    <property type="match status" value="1"/>
</dbReference>
<evidence type="ECO:0000313" key="15">
    <source>
        <dbReference type="EMBL" id="CAD7660358.1"/>
    </source>
</evidence>
<evidence type="ECO:0000256" key="11">
    <source>
        <dbReference type="ARBA" id="ARBA00022989"/>
    </source>
</evidence>
<evidence type="ECO:0000313" key="16">
    <source>
        <dbReference type="Proteomes" id="UP000728032"/>
    </source>
</evidence>
<evidence type="ECO:0000256" key="13">
    <source>
        <dbReference type="ARBA" id="ARBA00023136"/>
    </source>
</evidence>
<dbReference type="AlphaFoldDB" id="A0A7R9MJR1"/>
<evidence type="ECO:0000256" key="3">
    <source>
        <dbReference type="ARBA" id="ARBA00005189"/>
    </source>
</evidence>
<evidence type="ECO:0000256" key="5">
    <source>
        <dbReference type="ARBA" id="ARBA00013244"/>
    </source>
</evidence>
<accession>A0A7R9MJR1</accession>
<keyword evidence="10" id="KW-0256">Endoplasmic reticulum</keyword>
<evidence type="ECO:0000256" key="1">
    <source>
        <dbReference type="ARBA" id="ARBA00004477"/>
    </source>
</evidence>
<reference evidence="15" key="1">
    <citation type="submission" date="2020-11" db="EMBL/GenBank/DDBJ databases">
        <authorList>
            <person name="Tran Van P."/>
        </authorList>
    </citation>
    <scope>NUCLEOTIDE SEQUENCE</scope>
</reference>
<keyword evidence="12" id="KW-0443">Lipid metabolism</keyword>
<name>A0A7R9MJR1_9ACAR</name>
<keyword evidence="13" id="KW-0472">Membrane</keyword>
<protein>
    <recommendedName>
        <fullName evidence="5">diacylglycerol O-acyltransferase</fullName>
        <ecNumber evidence="5">2.3.1.20</ecNumber>
    </recommendedName>
</protein>
<dbReference type="GO" id="GO:0019432">
    <property type="term" value="P:triglyceride biosynthetic process"/>
    <property type="evidence" value="ECO:0007669"/>
    <property type="project" value="TreeGrafter"/>
</dbReference>
<comment type="pathway">
    <text evidence="2">Glycerolipid metabolism; triacylglycerol biosynthesis.</text>
</comment>
<gene>
    <name evidence="15" type="ORF">ONB1V03_LOCUS16928</name>
</gene>
<dbReference type="EMBL" id="CAJPVJ010020000">
    <property type="protein sequence ID" value="CAG2177496.1"/>
    <property type="molecule type" value="Genomic_DNA"/>
</dbReference>
<comment type="pathway">
    <text evidence="3">Lipid metabolism.</text>
</comment>
<sequence>MQKEKEEKSRIRKTQEFLTQVLGFSAPMFHGRGVFQYNMGYLPFRKPITTVVGKPIDVIQVDEPTDEQIYDLHDKYIIKHYKNILQNK</sequence>
<proteinExistence type="inferred from homology"/>
<dbReference type="Pfam" id="PF03982">
    <property type="entry name" value="DAGAT"/>
    <property type="match status" value="1"/>
</dbReference>
<dbReference type="GO" id="GO:0005789">
    <property type="term" value="C:endoplasmic reticulum membrane"/>
    <property type="evidence" value="ECO:0007669"/>
    <property type="project" value="UniProtKB-SubCell"/>
</dbReference>
<keyword evidence="6" id="KW-0444">Lipid biosynthesis</keyword>
<evidence type="ECO:0000256" key="2">
    <source>
        <dbReference type="ARBA" id="ARBA00004771"/>
    </source>
</evidence>
<comment type="similarity">
    <text evidence="4">Belongs to the diacylglycerol acyltransferase family.</text>
</comment>
<evidence type="ECO:0000256" key="10">
    <source>
        <dbReference type="ARBA" id="ARBA00022824"/>
    </source>
</evidence>